<protein>
    <submittedName>
        <fullName evidence="1">Uncharacterized protein</fullName>
    </submittedName>
</protein>
<proteinExistence type="predicted"/>
<evidence type="ECO:0000313" key="1">
    <source>
        <dbReference type="EMBL" id="HHM01486.1"/>
    </source>
</evidence>
<organism evidence="1">
    <name type="scientific">Caldithrix abyssi</name>
    <dbReference type="NCBI Taxonomy" id="187145"/>
    <lineage>
        <taxon>Bacteria</taxon>
        <taxon>Pseudomonadati</taxon>
        <taxon>Calditrichota</taxon>
        <taxon>Calditrichia</taxon>
        <taxon>Calditrichales</taxon>
        <taxon>Calditrichaceae</taxon>
        <taxon>Caldithrix</taxon>
    </lineage>
</organism>
<accession>A0A7V5RMY5</accession>
<sequence length="431" mass="49209">MDDFNYKRSWWVYHRDGTVAADKGAIENGQGFLKIRLKNPVNGEECNVGISDAQPLYSKHQRYLEMEARIKLLSPMKAGSRGWGFWKTARNGKADYLAWFMQQFLPGHKDFSWSRVGTISKRQAAFQPVSLQENRWHIYRVVRDLEMKETRYFVDGEPVTAPARLAPSGKMAFHLWIDNQVYSRSRGIQRQGWQGESAMVVDYVTIRTRRFIPDDGSYFPLYRHITSPRSLDFPVRKGKNAMLVSAVLEDPTPHDVADRLDLKAANLSPVYLAPLKDVKSAQTEVLSLFAEKDTTITLKIMPRGAPFLESITLITYDTLLYSGQNIAALQKEKTIDFHSKGGEVTIVLVGITREAPGWHPFNKKMSTARAQRLDISLDKGQHRESMNGMEQFGLSKTVVMREHLKPGRHTLRLVPANKPDISFIWISEKQP</sequence>
<dbReference type="EMBL" id="DRLI01000027">
    <property type="protein sequence ID" value="HHM01486.1"/>
    <property type="molecule type" value="Genomic_DNA"/>
</dbReference>
<dbReference type="AlphaFoldDB" id="A0A7V5RMY5"/>
<name>A0A7V5RMY5_CALAY</name>
<reference evidence="1" key="1">
    <citation type="journal article" date="2020" name="mSystems">
        <title>Genome- and Community-Level Interaction Insights into Carbon Utilization and Element Cycling Functions of Hydrothermarchaeota in Hydrothermal Sediment.</title>
        <authorList>
            <person name="Zhou Z."/>
            <person name="Liu Y."/>
            <person name="Xu W."/>
            <person name="Pan J."/>
            <person name="Luo Z.H."/>
            <person name="Li M."/>
        </authorList>
    </citation>
    <scope>NUCLEOTIDE SEQUENCE [LARGE SCALE GENOMIC DNA]</scope>
    <source>
        <strain evidence="1">HyVt-460</strain>
    </source>
</reference>
<dbReference type="Gene3D" id="2.60.120.200">
    <property type="match status" value="1"/>
</dbReference>
<comment type="caution">
    <text evidence="1">The sequence shown here is derived from an EMBL/GenBank/DDBJ whole genome shotgun (WGS) entry which is preliminary data.</text>
</comment>
<gene>
    <name evidence="1" type="ORF">ENJ15_00625</name>
</gene>
<dbReference type="Proteomes" id="UP000885771">
    <property type="component" value="Unassembled WGS sequence"/>
</dbReference>